<gene>
    <name evidence="1" type="ORF">BRADI_2g42858v3</name>
</gene>
<organism evidence="1">
    <name type="scientific">Brachypodium distachyon</name>
    <name type="common">Purple false brome</name>
    <name type="synonym">Trachynia distachya</name>
    <dbReference type="NCBI Taxonomy" id="15368"/>
    <lineage>
        <taxon>Eukaryota</taxon>
        <taxon>Viridiplantae</taxon>
        <taxon>Streptophyta</taxon>
        <taxon>Embryophyta</taxon>
        <taxon>Tracheophyta</taxon>
        <taxon>Spermatophyta</taxon>
        <taxon>Magnoliopsida</taxon>
        <taxon>Liliopsida</taxon>
        <taxon>Poales</taxon>
        <taxon>Poaceae</taxon>
        <taxon>BOP clade</taxon>
        <taxon>Pooideae</taxon>
        <taxon>Stipodae</taxon>
        <taxon>Brachypodieae</taxon>
        <taxon>Brachypodium</taxon>
    </lineage>
</organism>
<dbReference type="Gramene" id="KQK08614">
    <property type="protein sequence ID" value="KQK08614"/>
    <property type="gene ID" value="BRADI_2g42858v3"/>
</dbReference>
<dbReference type="InParanoid" id="A0A0Q3MWC7"/>
<keyword evidence="3" id="KW-1185">Reference proteome</keyword>
<evidence type="ECO:0000313" key="3">
    <source>
        <dbReference type="Proteomes" id="UP000008810"/>
    </source>
</evidence>
<protein>
    <submittedName>
        <fullName evidence="1 2">Uncharacterized protein</fullName>
    </submittedName>
</protein>
<dbReference type="Proteomes" id="UP000008810">
    <property type="component" value="Chromosome 2"/>
</dbReference>
<reference evidence="1 2" key="1">
    <citation type="journal article" date="2010" name="Nature">
        <title>Genome sequencing and analysis of the model grass Brachypodium distachyon.</title>
        <authorList>
            <consortium name="International Brachypodium Initiative"/>
        </authorList>
    </citation>
    <scope>NUCLEOTIDE SEQUENCE [LARGE SCALE GENOMIC DNA]</scope>
    <source>
        <strain evidence="1 2">Bd21</strain>
    </source>
</reference>
<accession>A0A0Q3MWC7</accession>
<reference evidence="2" key="3">
    <citation type="submission" date="2018-08" db="UniProtKB">
        <authorList>
            <consortium name="EnsemblPlants"/>
        </authorList>
    </citation>
    <scope>IDENTIFICATION</scope>
    <source>
        <strain evidence="2">cv. Bd21</strain>
    </source>
</reference>
<dbReference type="AlphaFoldDB" id="A0A0Q3MWC7"/>
<evidence type="ECO:0000313" key="1">
    <source>
        <dbReference type="EMBL" id="KQK08614.1"/>
    </source>
</evidence>
<evidence type="ECO:0000313" key="2">
    <source>
        <dbReference type="EnsemblPlants" id="KQK08614"/>
    </source>
</evidence>
<sequence>MRRSRKIYLNRNLRRTRRGSQMKRRKRNLKIRVATCTLHETFDIHEIFDMSLLIFDPSMSLAAIVGYSEDTDTVFVSVKENLFGVSLVSMKPTDFSGNFLDNFYHPFTKLYTAHHCFNYLLMRTKSGGSAPAN</sequence>
<proteinExistence type="predicted"/>
<dbReference type="EnsemblPlants" id="KQK08614">
    <property type="protein sequence ID" value="KQK08614"/>
    <property type="gene ID" value="BRADI_2g42858v3"/>
</dbReference>
<name>A0A0Q3MWC7_BRADI</name>
<dbReference type="EMBL" id="CM000881">
    <property type="protein sequence ID" value="KQK08614.1"/>
    <property type="molecule type" value="Genomic_DNA"/>
</dbReference>
<reference evidence="1" key="2">
    <citation type="submission" date="2017-06" db="EMBL/GenBank/DDBJ databases">
        <title>WGS assembly of Brachypodium distachyon.</title>
        <authorList>
            <consortium name="The International Brachypodium Initiative"/>
            <person name="Lucas S."/>
            <person name="Harmon-Smith M."/>
            <person name="Lail K."/>
            <person name="Tice H."/>
            <person name="Grimwood J."/>
            <person name="Bruce D."/>
            <person name="Barry K."/>
            <person name="Shu S."/>
            <person name="Lindquist E."/>
            <person name="Wang M."/>
            <person name="Pitluck S."/>
            <person name="Vogel J.P."/>
            <person name="Garvin D.F."/>
            <person name="Mockler T.C."/>
            <person name="Schmutz J."/>
            <person name="Rokhsar D."/>
            <person name="Bevan M.W."/>
        </authorList>
    </citation>
    <scope>NUCLEOTIDE SEQUENCE</scope>
    <source>
        <strain evidence="1">Bd21</strain>
    </source>
</reference>